<dbReference type="InterPro" id="IPR000383">
    <property type="entry name" value="Xaa-Pro-like_dom"/>
</dbReference>
<keyword evidence="3" id="KW-0378">Hydrolase</keyword>
<dbReference type="SUPFAM" id="SSF53474">
    <property type="entry name" value="alpha/beta-Hydrolases"/>
    <property type="match status" value="1"/>
</dbReference>
<keyword evidence="1" id="KW-0732">Signal</keyword>
<protein>
    <submittedName>
        <fullName evidence="3">Alpha/beta hydrolase</fullName>
    </submittedName>
</protein>
<dbReference type="GO" id="GO:0016787">
    <property type="term" value="F:hydrolase activity"/>
    <property type="evidence" value="ECO:0007669"/>
    <property type="project" value="UniProtKB-KW"/>
</dbReference>
<dbReference type="PANTHER" id="PTHR47751">
    <property type="entry name" value="SUPERFAMILY HYDROLASE, PUTATIVE (AFU_ORTHOLOGUE AFUA_2G16580)-RELATED"/>
    <property type="match status" value="1"/>
</dbReference>
<proteinExistence type="predicted"/>
<evidence type="ECO:0000313" key="4">
    <source>
        <dbReference type="Proteomes" id="UP000256478"/>
    </source>
</evidence>
<dbReference type="EMBL" id="QUOU01000001">
    <property type="protein sequence ID" value="REL25902.1"/>
    <property type="molecule type" value="Genomic_DNA"/>
</dbReference>
<reference evidence="3 4" key="1">
    <citation type="submission" date="2018-08" db="EMBL/GenBank/DDBJ databases">
        <title>Thalassotalea euphylliae genome.</title>
        <authorList>
            <person name="Summers S."/>
            <person name="Rice S.A."/>
            <person name="Freckelton M.L."/>
            <person name="Nedved B.T."/>
            <person name="Hadfield M.G."/>
        </authorList>
    </citation>
    <scope>NUCLEOTIDE SEQUENCE [LARGE SCALE GENOMIC DNA]</scope>
    <source>
        <strain evidence="3 4">H1</strain>
    </source>
</reference>
<evidence type="ECO:0000259" key="2">
    <source>
        <dbReference type="Pfam" id="PF02129"/>
    </source>
</evidence>
<name>A0A3E0TP98_9GAMM</name>
<dbReference type="Proteomes" id="UP000256478">
    <property type="component" value="Unassembled WGS sequence"/>
</dbReference>
<dbReference type="Gene3D" id="1.10.10.800">
    <property type="match status" value="1"/>
</dbReference>
<organism evidence="3 4">
    <name type="scientific">Thalassotalea euphylliae</name>
    <dbReference type="NCBI Taxonomy" id="1655234"/>
    <lineage>
        <taxon>Bacteria</taxon>
        <taxon>Pseudomonadati</taxon>
        <taxon>Pseudomonadota</taxon>
        <taxon>Gammaproteobacteria</taxon>
        <taxon>Alteromonadales</taxon>
        <taxon>Colwelliaceae</taxon>
        <taxon>Thalassotalea</taxon>
    </lineage>
</organism>
<feature type="chain" id="PRO_5017581629" evidence="1">
    <location>
        <begin position="20"/>
        <end position="327"/>
    </location>
</feature>
<dbReference type="InterPro" id="IPR029058">
    <property type="entry name" value="AB_hydrolase_fold"/>
</dbReference>
<dbReference type="AlphaFoldDB" id="A0A3E0TP98"/>
<dbReference type="Pfam" id="PF02129">
    <property type="entry name" value="Peptidase_S15"/>
    <property type="match status" value="1"/>
</dbReference>
<evidence type="ECO:0000256" key="1">
    <source>
        <dbReference type="SAM" id="SignalP"/>
    </source>
</evidence>
<dbReference type="PANTHER" id="PTHR47751:SF1">
    <property type="entry name" value="SUPERFAMILY HYDROLASE, PUTATIVE (AFU_ORTHOLOGUE AFUA_2G16580)-RELATED"/>
    <property type="match status" value="1"/>
</dbReference>
<sequence>MVKPLFIGLLAALSIQASATVIKSSSVSEENVMQNIQLKTKVGELAANLCLPQNANQGSEKLPVVIVTGAWTTVKEQMPAVYARALAEQGYAALTFDFRGWGESTDKTQYLEDPQRKIADIQAVIDAVQEVGDEFTFVDTKRIAGLGICASAGYMLDAVLANEGIKTVAVVAPWLHDKTLATAIYGGEENVNALLAAAQNAEQSELLVTIEAASLTNQSALMYQAPYYTETDRGLIPAYDNLFNVASWQGWLNYDALQNAEAQDKPVLMVASDAMALPAGTKQYLDKAGANVQAIWLDGISQFDFYDQPSAVTQALQAIDTHFSKHL</sequence>
<dbReference type="InterPro" id="IPR051411">
    <property type="entry name" value="Polyketide_trans_af380"/>
</dbReference>
<gene>
    <name evidence="3" type="ORF">DXX93_04525</name>
</gene>
<feature type="signal peptide" evidence="1">
    <location>
        <begin position="1"/>
        <end position="19"/>
    </location>
</feature>
<evidence type="ECO:0000313" key="3">
    <source>
        <dbReference type="EMBL" id="REL25902.1"/>
    </source>
</evidence>
<dbReference type="Gene3D" id="3.40.50.1820">
    <property type="entry name" value="alpha/beta hydrolase"/>
    <property type="match status" value="1"/>
</dbReference>
<comment type="caution">
    <text evidence="3">The sequence shown here is derived from an EMBL/GenBank/DDBJ whole genome shotgun (WGS) entry which is preliminary data.</text>
</comment>
<feature type="domain" description="Xaa-Pro dipeptidyl-peptidase-like" evidence="2">
    <location>
        <begin position="44"/>
        <end position="271"/>
    </location>
</feature>
<dbReference type="OrthoDB" id="9805123at2"/>
<accession>A0A3E0TP98</accession>